<dbReference type="SUPFAM" id="SSF56935">
    <property type="entry name" value="Porins"/>
    <property type="match status" value="1"/>
</dbReference>
<reference evidence="1 2" key="1">
    <citation type="journal article" date="2022" name="Mar. Drugs">
        <title>Bioassay-Guided Fractionation Leads to the Detection of Cholic Acid Generated by the Rare Thalassomonas sp.</title>
        <authorList>
            <person name="Pheiffer F."/>
            <person name="Schneider Y.K."/>
            <person name="Hansen E.H."/>
            <person name="Andersen J.H."/>
            <person name="Isaksson J."/>
            <person name="Busche T."/>
            <person name="R C."/>
            <person name="Kalinowski J."/>
            <person name="Zyl L.V."/>
            <person name="Trindade M."/>
        </authorList>
    </citation>
    <scope>NUCLEOTIDE SEQUENCE [LARGE SCALE GENOMIC DNA]</scope>
    <source>
        <strain evidence="1 2">A5K-61T</strain>
    </source>
</reference>
<sequence length="119" mass="12895">MFSSAGFPPVFGQQNAQASEPLDIETLLQNCLEKLLNIEVAVATKTLESSAPAPAPAIISVITAQEIRQFGYQSVAEALSHVTGFIDSYDLAMHYFGVRGQWQTSAQLAVFIESNDECL</sequence>
<evidence type="ECO:0000313" key="1">
    <source>
        <dbReference type="EMBL" id="WDE13864.1"/>
    </source>
</evidence>
<evidence type="ECO:0000313" key="2">
    <source>
        <dbReference type="Proteomes" id="UP001215231"/>
    </source>
</evidence>
<dbReference type="RefSeq" id="WP_274054312.1">
    <property type="nucleotide sequence ID" value="NZ_CP059693.1"/>
</dbReference>
<name>A0ABY7VJG3_9GAMM</name>
<keyword evidence="2" id="KW-1185">Reference proteome</keyword>
<proteinExistence type="predicted"/>
<dbReference type="EMBL" id="CP059693">
    <property type="protein sequence ID" value="WDE13864.1"/>
    <property type="molecule type" value="Genomic_DNA"/>
</dbReference>
<gene>
    <name evidence="1" type="ORF">H3N35_10725</name>
</gene>
<dbReference type="Proteomes" id="UP001215231">
    <property type="component" value="Chromosome"/>
</dbReference>
<accession>A0ABY7VJG3</accession>
<protein>
    <submittedName>
        <fullName evidence="1">Plug domain-containing protein</fullName>
    </submittedName>
</protein>
<organism evidence="1 2">
    <name type="scientific">Thalassomonas haliotis</name>
    <dbReference type="NCBI Taxonomy" id="485448"/>
    <lineage>
        <taxon>Bacteria</taxon>
        <taxon>Pseudomonadati</taxon>
        <taxon>Pseudomonadota</taxon>
        <taxon>Gammaproteobacteria</taxon>
        <taxon>Alteromonadales</taxon>
        <taxon>Colwelliaceae</taxon>
        <taxon>Thalassomonas</taxon>
    </lineage>
</organism>